<dbReference type="Pfam" id="PF06059">
    <property type="entry name" value="DUF930"/>
    <property type="match status" value="1"/>
</dbReference>
<keyword evidence="1" id="KW-0732">Signal</keyword>
<evidence type="ECO:0008006" key="4">
    <source>
        <dbReference type="Google" id="ProtNLM"/>
    </source>
</evidence>
<dbReference type="AlphaFoldDB" id="A0A164ANI2"/>
<keyword evidence="3" id="KW-1185">Reference proteome</keyword>
<sequence>MKFLLLPLGLVALTAQAHASDARFMAALGKLDPKTRLEQVCDFEAMRRISKGGPRVERAKSDALVPPQHLGNTLIAKGGAYRAGGKWMQVAFTCKATPDHKTVLDFTYKTGTVIPPAKWQSLGLWK</sequence>
<dbReference type="OrthoDB" id="9804158at2"/>
<protein>
    <recommendedName>
        <fullName evidence="4">DUF930 domain-containing protein</fullName>
    </recommendedName>
</protein>
<dbReference type="RefSeq" id="WP_068728950.1">
    <property type="nucleotide sequence ID" value="NZ_LVYV01000001.1"/>
</dbReference>
<evidence type="ECO:0000313" key="3">
    <source>
        <dbReference type="Proteomes" id="UP000076574"/>
    </source>
</evidence>
<proteinExistence type="predicted"/>
<comment type="caution">
    <text evidence="2">The sequence shown here is derived from an EMBL/GenBank/DDBJ whole genome shotgun (WGS) entry which is preliminary data.</text>
</comment>
<gene>
    <name evidence="2" type="ORF">A4A58_00875</name>
</gene>
<feature type="signal peptide" evidence="1">
    <location>
        <begin position="1"/>
        <end position="19"/>
    </location>
</feature>
<feature type="chain" id="PRO_5007848743" description="DUF930 domain-containing protein" evidence="1">
    <location>
        <begin position="20"/>
        <end position="126"/>
    </location>
</feature>
<name>A0A164ANI2_9BRAD</name>
<evidence type="ECO:0000256" key="1">
    <source>
        <dbReference type="SAM" id="SignalP"/>
    </source>
</evidence>
<dbReference type="STRING" id="943830.A4A58_00875"/>
<organism evidence="2 3">
    <name type="scientific">Tardiphaga robiniae</name>
    <dbReference type="NCBI Taxonomy" id="943830"/>
    <lineage>
        <taxon>Bacteria</taxon>
        <taxon>Pseudomonadati</taxon>
        <taxon>Pseudomonadota</taxon>
        <taxon>Alphaproteobacteria</taxon>
        <taxon>Hyphomicrobiales</taxon>
        <taxon>Nitrobacteraceae</taxon>
        <taxon>Tardiphaga</taxon>
    </lineage>
</organism>
<reference evidence="2 3" key="1">
    <citation type="submission" date="2016-03" db="EMBL/GenBank/DDBJ databases">
        <title>Microsymbionts genomes from the relict species Vavilovia formosa (Stev.) Fed.</title>
        <authorList>
            <person name="Kopat V."/>
            <person name="Chirak E."/>
            <person name="Kimeklis A."/>
            <person name="Andronov E."/>
        </authorList>
    </citation>
    <scope>NUCLEOTIDE SEQUENCE [LARGE SCALE GENOMIC DNA]</scope>
    <source>
        <strain evidence="2 3">Vaf07</strain>
    </source>
</reference>
<evidence type="ECO:0000313" key="2">
    <source>
        <dbReference type="EMBL" id="KZD25070.1"/>
    </source>
</evidence>
<dbReference type="EMBL" id="LVYV01000001">
    <property type="protein sequence ID" value="KZD25070.1"/>
    <property type="molecule type" value="Genomic_DNA"/>
</dbReference>
<accession>A0A164ANI2</accession>
<dbReference type="InterPro" id="IPR009273">
    <property type="entry name" value="DUF930"/>
</dbReference>
<dbReference type="Proteomes" id="UP000076574">
    <property type="component" value="Unassembled WGS sequence"/>
</dbReference>